<keyword evidence="4" id="KW-1185">Reference proteome</keyword>
<keyword evidence="1" id="KW-0472">Membrane</keyword>
<evidence type="ECO:0000313" key="5">
    <source>
        <dbReference type="Proteomes" id="UP000297014"/>
    </source>
</evidence>
<dbReference type="OrthoDB" id="2971310at2"/>
<gene>
    <name evidence="3" type="ORF">AJ85_04260</name>
    <name evidence="2" type="ORF">BALCAV_0202625</name>
</gene>
<name>A0A094XJ95_ALKAL</name>
<dbReference type="Proteomes" id="UP000002754">
    <property type="component" value="Unassembled WGS sequence"/>
</dbReference>
<dbReference type="RefSeq" id="WP_003320827.1">
    <property type="nucleotide sequence ID" value="NZ_ALPT02000005.1"/>
</dbReference>
<accession>A0A094XJ95</accession>
<evidence type="ECO:0000313" key="4">
    <source>
        <dbReference type="Proteomes" id="UP000002754"/>
    </source>
</evidence>
<reference evidence="3 5" key="2">
    <citation type="submission" date="2014-01" db="EMBL/GenBank/DDBJ databases">
        <title>Draft genome sequencing of Bacillus alcalophilus CGMCC 1.3604.</title>
        <authorList>
            <person name="Yang J."/>
            <person name="Diao L."/>
            <person name="Yang S."/>
        </authorList>
    </citation>
    <scope>NUCLEOTIDE SEQUENCE [LARGE SCALE GENOMIC DNA]</scope>
    <source>
        <strain evidence="3 5">CGMCC 1.3604</strain>
    </source>
</reference>
<dbReference type="EMBL" id="JALP01000062">
    <property type="protein sequence ID" value="THG91556.1"/>
    <property type="molecule type" value="Genomic_DNA"/>
</dbReference>
<dbReference type="Proteomes" id="UP000297014">
    <property type="component" value="Unassembled WGS sequence"/>
</dbReference>
<feature type="transmembrane region" description="Helical" evidence="1">
    <location>
        <begin position="61"/>
        <end position="82"/>
    </location>
</feature>
<evidence type="ECO:0000256" key="1">
    <source>
        <dbReference type="SAM" id="Phobius"/>
    </source>
</evidence>
<evidence type="ECO:0000313" key="3">
    <source>
        <dbReference type="EMBL" id="THG91556.1"/>
    </source>
</evidence>
<feature type="transmembrane region" description="Helical" evidence="1">
    <location>
        <begin position="12"/>
        <end position="33"/>
    </location>
</feature>
<keyword evidence="1" id="KW-1133">Transmembrane helix</keyword>
<dbReference type="STRING" id="1218173.BALCAV_0202625"/>
<dbReference type="EMBL" id="ALPT02000005">
    <property type="protein sequence ID" value="KGA98815.1"/>
    <property type="molecule type" value="Genomic_DNA"/>
</dbReference>
<dbReference type="AlphaFoldDB" id="A0A094XJ95"/>
<evidence type="ECO:0000313" key="2">
    <source>
        <dbReference type="EMBL" id="KGA98815.1"/>
    </source>
</evidence>
<reference evidence="2 4" key="1">
    <citation type="journal article" date="2014" name="Genome Announc.">
        <title>Draft Genome Sequence of Bacillus alcalophilus AV1934, a Classic Alkaliphile Isolated from Human Feces in 1934.</title>
        <authorList>
            <person name="Attie O."/>
            <person name="Jayaprakash A."/>
            <person name="Shah H."/>
            <person name="Paulsen I.T."/>
            <person name="Morino M."/>
            <person name="Takahashi Y."/>
            <person name="Narumi I."/>
            <person name="Sachidanandam R."/>
            <person name="Satoh K."/>
            <person name="Ito M."/>
            <person name="Krulwich T.A."/>
        </authorList>
    </citation>
    <scope>NUCLEOTIDE SEQUENCE [LARGE SCALE GENOMIC DNA]</scope>
    <source>
        <strain evidence="2 4">AV1934</strain>
    </source>
</reference>
<comment type="caution">
    <text evidence="2">The sequence shown here is derived from an EMBL/GenBank/DDBJ whole genome shotgun (WGS) entry which is preliminary data.</text>
</comment>
<keyword evidence="1" id="KW-0812">Transmembrane</keyword>
<organism evidence="2 4">
    <name type="scientific">Alkalihalobacillus alcalophilus ATCC 27647 = CGMCC 1.3604</name>
    <dbReference type="NCBI Taxonomy" id="1218173"/>
    <lineage>
        <taxon>Bacteria</taxon>
        <taxon>Bacillati</taxon>
        <taxon>Bacillota</taxon>
        <taxon>Bacilli</taxon>
        <taxon>Bacillales</taxon>
        <taxon>Bacillaceae</taxon>
        <taxon>Alkalihalobacillus</taxon>
    </lineage>
</organism>
<protein>
    <submittedName>
        <fullName evidence="2">Uncharacterized protein</fullName>
    </submittedName>
</protein>
<proteinExistence type="predicted"/>
<sequence length="93" mass="10681">MKLFFQSIFFSLIVHILYFVGAFVYTWFATILYKPDIIYAYDSVAFLQSEVNFGSINQGPIPGIFFVSFFVVALAGAFFIYITKKYILTSRSV</sequence>